<proteinExistence type="predicted"/>
<gene>
    <name evidence="6" type="ORF">EXIGLDRAFT_843586</name>
</gene>
<keyword evidence="3 6" id="KW-0418">Kinase</keyword>
<evidence type="ECO:0000313" key="7">
    <source>
        <dbReference type="Proteomes" id="UP000077266"/>
    </source>
</evidence>
<name>A0A165CIV9_EXIGL</name>
<feature type="domain" description="Protein kinase" evidence="5">
    <location>
        <begin position="102"/>
        <end position="402"/>
    </location>
</feature>
<dbReference type="InParanoid" id="A0A165CIV9"/>
<dbReference type="SUPFAM" id="SSF56112">
    <property type="entry name" value="Protein kinase-like (PK-like)"/>
    <property type="match status" value="2"/>
</dbReference>
<dbReference type="PROSITE" id="PS50011">
    <property type="entry name" value="PROTEIN_KINASE_DOM"/>
    <property type="match status" value="1"/>
</dbReference>
<keyword evidence="7" id="KW-1185">Reference proteome</keyword>
<dbReference type="InterPro" id="IPR051681">
    <property type="entry name" value="Ser/Thr_Kinases-Pseudokinases"/>
</dbReference>
<dbReference type="Gene3D" id="1.10.510.10">
    <property type="entry name" value="Transferase(Phosphotransferase) domain 1"/>
    <property type="match status" value="2"/>
</dbReference>
<keyword evidence="4" id="KW-0067">ATP-binding</keyword>
<accession>A0A165CIV9</accession>
<dbReference type="OrthoDB" id="1924919at2759"/>
<dbReference type="PANTHER" id="PTHR44329:SF288">
    <property type="entry name" value="MITOGEN-ACTIVATED PROTEIN KINASE KINASE KINASE 20"/>
    <property type="match status" value="1"/>
</dbReference>
<reference evidence="6 7" key="1">
    <citation type="journal article" date="2016" name="Mol. Biol. Evol.">
        <title>Comparative Genomics of Early-Diverging Mushroom-Forming Fungi Provides Insights into the Origins of Lignocellulose Decay Capabilities.</title>
        <authorList>
            <person name="Nagy L.G."/>
            <person name="Riley R."/>
            <person name="Tritt A."/>
            <person name="Adam C."/>
            <person name="Daum C."/>
            <person name="Floudas D."/>
            <person name="Sun H."/>
            <person name="Yadav J.S."/>
            <person name="Pangilinan J."/>
            <person name="Larsson K.H."/>
            <person name="Matsuura K."/>
            <person name="Barry K."/>
            <person name="Labutti K."/>
            <person name="Kuo R."/>
            <person name="Ohm R.A."/>
            <person name="Bhattacharya S.S."/>
            <person name="Shirouzu T."/>
            <person name="Yoshinaga Y."/>
            <person name="Martin F.M."/>
            <person name="Grigoriev I.V."/>
            <person name="Hibbett D.S."/>
        </authorList>
    </citation>
    <scope>NUCLEOTIDE SEQUENCE [LARGE SCALE GENOMIC DNA]</scope>
    <source>
        <strain evidence="6 7">HHB12029</strain>
    </source>
</reference>
<dbReference type="AlphaFoldDB" id="A0A165CIV9"/>
<evidence type="ECO:0000256" key="4">
    <source>
        <dbReference type="ARBA" id="ARBA00022840"/>
    </source>
</evidence>
<dbReference type="GO" id="GO:0005524">
    <property type="term" value="F:ATP binding"/>
    <property type="evidence" value="ECO:0007669"/>
    <property type="project" value="InterPro"/>
</dbReference>
<keyword evidence="1" id="KW-0808">Transferase</keyword>
<protein>
    <submittedName>
        <fullName evidence="6">Kinase-like protein</fullName>
    </submittedName>
</protein>
<dbReference type="EMBL" id="KV426316">
    <property type="protein sequence ID" value="KZV82550.1"/>
    <property type="molecule type" value="Genomic_DNA"/>
</dbReference>
<dbReference type="CDD" id="cd00180">
    <property type="entry name" value="PKc"/>
    <property type="match status" value="1"/>
</dbReference>
<evidence type="ECO:0000256" key="2">
    <source>
        <dbReference type="ARBA" id="ARBA00022741"/>
    </source>
</evidence>
<keyword evidence="2" id="KW-0547">Nucleotide-binding</keyword>
<dbReference type="PANTHER" id="PTHR44329">
    <property type="entry name" value="SERINE/THREONINE-PROTEIN KINASE TNNI3K-RELATED"/>
    <property type="match status" value="1"/>
</dbReference>
<dbReference type="Proteomes" id="UP000077266">
    <property type="component" value="Unassembled WGS sequence"/>
</dbReference>
<dbReference type="InterPro" id="IPR000719">
    <property type="entry name" value="Prot_kinase_dom"/>
</dbReference>
<dbReference type="PROSITE" id="PS00108">
    <property type="entry name" value="PROTEIN_KINASE_ST"/>
    <property type="match status" value="1"/>
</dbReference>
<evidence type="ECO:0000259" key="5">
    <source>
        <dbReference type="PROSITE" id="PS50011"/>
    </source>
</evidence>
<dbReference type="Pfam" id="PF00069">
    <property type="entry name" value="Pkinase"/>
    <property type="match status" value="1"/>
</dbReference>
<dbReference type="SMART" id="SM00220">
    <property type="entry name" value="S_TKc"/>
    <property type="match status" value="1"/>
</dbReference>
<evidence type="ECO:0000256" key="3">
    <source>
        <dbReference type="ARBA" id="ARBA00022777"/>
    </source>
</evidence>
<evidence type="ECO:0000313" key="6">
    <source>
        <dbReference type="EMBL" id="KZV82550.1"/>
    </source>
</evidence>
<sequence length="707" mass="79052">MWDIVVNKVGSIMRKGTSNGRRARKDHLRDCEALNVISELTISQSTPHVAMASGDNGSLRPARRTVAFEVPEPSESVEHVDKGGNWRLVSHNDEDLGNITMVRQIAFSSKSGSGRVMRALLEPGSQPVVLKQLSLQVDAKAKATGNEKRIWVEASENPYILAFLGLCVDPATRNTFLVSPYMKNGDLAVCLSKRFACSPDDIKRYLDQVLNGLMFLHEEKDIVHGDLKAENILITDNLDAVIADFGLSRHATRIAGESTTEPQVRTLATSRYTSVEHHAGKLCHHWGAELCIKFRVESEQLEDEDEPLSKTAENDMWAVRCLISHMYTRDVPWGSQFPPEQIHSATLRGQRPLLQLGRGGAQDRGLDFDLWNTAQACWAQIPSHRPQAADIIRWRLEGSPRLSAAISSKDTILPSMIEDRVVGLVDEVYSAWPDCFQGAKPPYIDPDAFVPFAGYVQRPAYWIPAQILPPQALVVLVTRQDPDCAVDDDGWSQELLREMITWSRVRHENLLPLIGRCKVDGVWHAVSPYWTSVRCFKAHEEREERTTRMYRVSRNVPFLRILRDIASALQFLHSQRPPLVHGAVHIDNIVLGGRDRFGATPDKPIDACLGNYSTLHSLGYGEGEHHPEVKKDVYDFGVLMRELLDGRFSLTGATPVSDERHGPKQSSSLSDLYDLCTTDVEESRANMEAVAITLAEAVILEAQDRLC</sequence>
<dbReference type="InterPro" id="IPR008271">
    <property type="entry name" value="Ser/Thr_kinase_AS"/>
</dbReference>
<dbReference type="InterPro" id="IPR011009">
    <property type="entry name" value="Kinase-like_dom_sf"/>
</dbReference>
<evidence type="ECO:0000256" key="1">
    <source>
        <dbReference type="ARBA" id="ARBA00022679"/>
    </source>
</evidence>
<dbReference type="GO" id="GO:0004674">
    <property type="term" value="F:protein serine/threonine kinase activity"/>
    <property type="evidence" value="ECO:0007669"/>
    <property type="project" value="TreeGrafter"/>
</dbReference>
<organism evidence="6 7">
    <name type="scientific">Exidia glandulosa HHB12029</name>
    <dbReference type="NCBI Taxonomy" id="1314781"/>
    <lineage>
        <taxon>Eukaryota</taxon>
        <taxon>Fungi</taxon>
        <taxon>Dikarya</taxon>
        <taxon>Basidiomycota</taxon>
        <taxon>Agaricomycotina</taxon>
        <taxon>Agaricomycetes</taxon>
        <taxon>Auriculariales</taxon>
        <taxon>Exidiaceae</taxon>
        <taxon>Exidia</taxon>
    </lineage>
</organism>